<evidence type="ECO:0000256" key="2">
    <source>
        <dbReference type="SAM" id="Phobius"/>
    </source>
</evidence>
<keyword evidence="2" id="KW-0812">Transmembrane</keyword>
<dbReference type="KEGG" id="lpav:PLANPX_6122"/>
<organism evidence="3 4">
    <name type="scientific">Lacipirellula parvula</name>
    <dbReference type="NCBI Taxonomy" id="2650471"/>
    <lineage>
        <taxon>Bacteria</taxon>
        <taxon>Pseudomonadati</taxon>
        <taxon>Planctomycetota</taxon>
        <taxon>Planctomycetia</taxon>
        <taxon>Pirellulales</taxon>
        <taxon>Lacipirellulaceae</taxon>
        <taxon>Lacipirellula</taxon>
    </lineage>
</organism>
<feature type="compositionally biased region" description="Low complexity" evidence="1">
    <location>
        <begin position="214"/>
        <end position="227"/>
    </location>
</feature>
<protein>
    <recommendedName>
        <fullName evidence="5">RedB protein</fullName>
    </recommendedName>
</protein>
<gene>
    <name evidence="3" type="ORF">PLANPX_6122</name>
</gene>
<reference evidence="4" key="1">
    <citation type="submission" date="2019-10" db="EMBL/GenBank/DDBJ databases">
        <title>Lacipirellula parvula gen. nov., sp. nov., representing a lineage of planctomycetes widespread in freshwater anoxic habitats, and description of the family Lacipirellulaceae.</title>
        <authorList>
            <person name="Dedysh S.N."/>
            <person name="Kulichevskaya I.S."/>
            <person name="Beletsky A.V."/>
            <person name="Rakitin A.L."/>
            <person name="Mardanov A.V."/>
            <person name="Ivanova A.A."/>
            <person name="Saltykova V.X."/>
            <person name="Rijpstra W.I.C."/>
            <person name="Sinninghe Damste J.S."/>
            <person name="Ravin N.V."/>
        </authorList>
    </citation>
    <scope>NUCLEOTIDE SEQUENCE [LARGE SCALE GENOMIC DNA]</scope>
    <source>
        <strain evidence="4">PX69</strain>
    </source>
</reference>
<evidence type="ECO:0000313" key="3">
    <source>
        <dbReference type="EMBL" id="BBO36510.1"/>
    </source>
</evidence>
<feature type="transmembrane region" description="Helical" evidence="2">
    <location>
        <begin position="16"/>
        <end position="36"/>
    </location>
</feature>
<keyword evidence="4" id="KW-1185">Reference proteome</keyword>
<name>A0A5K7XI02_9BACT</name>
<dbReference type="AlphaFoldDB" id="A0A5K7XI02"/>
<evidence type="ECO:0000256" key="1">
    <source>
        <dbReference type="SAM" id="MobiDB-lite"/>
    </source>
</evidence>
<feature type="region of interest" description="Disordered" evidence="1">
    <location>
        <begin position="213"/>
        <end position="241"/>
    </location>
</feature>
<evidence type="ECO:0008006" key="5">
    <source>
        <dbReference type="Google" id="ProtNLM"/>
    </source>
</evidence>
<accession>A0A5K7XI02</accession>
<evidence type="ECO:0000313" key="4">
    <source>
        <dbReference type="Proteomes" id="UP000326837"/>
    </source>
</evidence>
<dbReference type="Proteomes" id="UP000326837">
    <property type="component" value="Chromosome"/>
</dbReference>
<dbReference type="Gene3D" id="3.40.30.10">
    <property type="entry name" value="Glutaredoxin"/>
    <property type="match status" value="1"/>
</dbReference>
<keyword evidence="2" id="KW-1133">Transmembrane helix</keyword>
<dbReference type="InterPro" id="IPR036249">
    <property type="entry name" value="Thioredoxin-like_sf"/>
</dbReference>
<proteinExistence type="predicted"/>
<sequence length="241" mass="25467">MHETNFPTRTVGQTSWLIALALVAWLGASLSAWYGITSFGFVGERLAAGDTPAVWPADSTIVRSKQQPMLLLFLHPHCACSQATVEQLERLTTLVPARLLPTICVVASAPRSTGRLWESTPLLNSIPRLPNSYVFHDAGGVEAARFGARLSGTVMLYDVDGRRLYAGGVTMARGHDGHNAGIQAVADLLINPDANAPSVPAFGCSVVREEPSREAAVGSAEGASSSDSVEKLDTAAEGDAR</sequence>
<dbReference type="EMBL" id="AP021861">
    <property type="protein sequence ID" value="BBO36510.1"/>
    <property type="molecule type" value="Genomic_DNA"/>
</dbReference>
<feature type="compositionally biased region" description="Basic and acidic residues" evidence="1">
    <location>
        <begin position="228"/>
        <end position="241"/>
    </location>
</feature>
<keyword evidence="2" id="KW-0472">Membrane</keyword>
<dbReference type="SUPFAM" id="SSF52833">
    <property type="entry name" value="Thioredoxin-like"/>
    <property type="match status" value="1"/>
</dbReference>
<dbReference type="RefSeq" id="WP_152101668.1">
    <property type="nucleotide sequence ID" value="NZ_AP021861.1"/>
</dbReference>